<comment type="subcellular location">
    <subcellularLocation>
        <location evidence="1">Periplasm</location>
    </subcellularLocation>
</comment>
<feature type="chain" id="PRO_5026772753" description="Autoinducer 2-binding protein LsrB" evidence="8">
    <location>
        <begin position="31"/>
        <end position="337"/>
    </location>
</feature>
<keyword evidence="5 8" id="KW-0732">Signal</keyword>
<dbReference type="AlphaFoldDB" id="A0A6M8HHB4"/>
<accession>A0A6M8HHB4</accession>
<evidence type="ECO:0000256" key="7">
    <source>
        <dbReference type="ARBA" id="ARBA00025060"/>
    </source>
</evidence>
<evidence type="ECO:0000313" key="11">
    <source>
        <dbReference type="Proteomes" id="UP000500767"/>
    </source>
</evidence>
<dbReference type="InterPro" id="IPR025997">
    <property type="entry name" value="SBP_2_dom"/>
</dbReference>
<comment type="subunit">
    <text evidence="3">The complex is composed of two ATP-binding proteins (LsrA), two transmembrane proteins (LsrC and LsrD) and a solute-binding protein (LsrB).</text>
</comment>
<evidence type="ECO:0000313" key="10">
    <source>
        <dbReference type="EMBL" id="QKE89012.1"/>
    </source>
</evidence>
<dbReference type="Pfam" id="PF13407">
    <property type="entry name" value="Peripla_BP_4"/>
    <property type="match status" value="1"/>
</dbReference>
<proteinExistence type="inferred from homology"/>
<dbReference type="InterPro" id="IPR050555">
    <property type="entry name" value="Bact_Solute-Bind_Prot2"/>
</dbReference>
<dbReference type="SUPFAM" id="SSF53822">
    <property type="entry name" value="Periplasmic binding protein-like I"/>
    <property type="match status" value="1"/>
</dbReference>
<reference evidence="10 11" key="1">
    <citation type="journal article" date="2014" name="World J. Microbiol. Biotechnol.">
        <title>Biodiversity and physiological characteristics of Antarctic and Arctic lichens-associated bacteria.</title>
        <authorList>
            <person name="Lee Y.M."/>
            <person name="Kim E.H."/>
            <person name="Lee H.K."/>
            <person name="Hong S.G."/>
        </authorList>
    </citation>
    <scope>NUCLEOTIDE SEQUENCE [LARGE SCALE GENOMIC DNA]</scope>
    <source>
        <strain evidence="10 11">PAMC 26569</strain>
    </source>
</reference>
<feature type="domain" description="Periplasmic binding protein" evidence="9">
    <location>
        <begin position="41"/>
        <end position="294"/>
    </location>
</feature>
<evidence type="ECO:0000256" key="8">
    <source>
        <dbReference type="SAM" id="SignalP"/>
    </source>
</evidence>
<dbReference type="EMBL" id="CP053708">
    <property type="protein sequence ID" value="QKE89012.1"/>
    <property type="molecule type" value="Genomic_DNA"/>
</dbReference>
<evidence type="ECO:0000256" key="6">
    <source>
        <dbReference type="ARBA" id="ARBA00022764"/>
    </source>
</evidence>
<dbReference type="Gene3D" id="3.40.50.2300">
    <property type="match status" value="2"/>
</dbReference>
<evidence type="ECO:0000256" key="4">
    <source>
        <dbReference type="ARBA" id="ARBA00014452"/>
    </source>
</evidence>
<dbReference type="Proteomes" id="UP000500767">
    <property type="component" value="Chromosome"/>
</dbReference>
<gene>
    <name evidence="10" type="ORF">HN018_02175</name>
</gene>
<evidence type="ECO:0000259" key="9">
    <source>
        <dbReference type="Pfam" id="PF13407"/>
    </source>
</evidence>
<organism evidence="10 11">
    <name type="scientific">Lichenicola cladoniae</name>
    <dbReference type="NCBI Taxonomy" id="1484109"/>
    <lineage>
        <taxon>Bacteria</taxon>
        <taxon>Pseudomonadati</taxon>
        <taxon>Pseudomonadota</taxon>
        <taxon>Alphaproteobacteria</taxon>
        <taxon>Acetobacterales</taxon>
        <taxon>Acetobacteraceae</taxon>
        <taxon>Lichenicola</taxon>
    </lineage>
</organism>
<comment type="similarity">
    <text evidence="2">Belongs to the bacterial solute-binding protein 2 family.</text>
</comment>
<feature type="signal peptide" evidence="8">
    <location>
        <begin position="1"/>
        <end position="30"/>
    </location>
</feature>
<evidence type="ECO:0000256" key="3">
    <source>
        <dbReference type="ARBA" id="ARBA00011262"/>
    </source>
</evidence>
<evidence type="ECO:0000256" key="2">
    <source>
        <dbReference type="ARBA" id="ARBA00007639"/>
    </source>
</evidence>
<sequence>MAHTERRTSTLRAALAALPLMLAAGLTAQAADIDTSKRIKVAMVPKLVGLSVFKANQQGAETAAKALNIDFLYTGPVTASAQGQVDVFNSLIARRFNAITTTSNNPTQLAPALRRARKQGIKVVSYDSDVAADARDFFIQNTDYAAFGKALVESVAKYAGPTAKVAILSSTPDATIQNEWINALKKYMTATYPKMQIVTTQYGQSSPSQSLTAGLNILQANADVTGIIAPDGAAEVGAAAAVEKLGRTGKVFVTGCSDPNAIRQYVKSGIIKESPLWDEVKEGELVMYVARLAVNNAIQRNGDFTAGDLGSFTAKDGVIVFSEPLIFNAANIDQYQF</sequence>
<comment type="function">
    <text evidence="7">Part of the ABC transporter complex LsrABCD involved in autoinducer 2 (AI-2) import. Binds AI-2 and delivers it to the LsrC and LsrD permeases.</text>
</comment>
<dbReference type="InterPro" id="IPR028082">
    <property type="entry name" value="Peripla_BP_I"/>
</dbReference>
<dbReference type="RefSeq" id="WP_171836739.1">
    <property type="nucleotide sequence ID" value="NZ_CP053708.1"/>
</dbReference>
<dbReference type="GO" id="GO:0030246">
    <property type="term" value="F:carbohydrate binding"/>
    <property type="evidence" value="ECO:0007669"/>
    <property type="project" value="TreeGrafter"/>
</dbReference>
<name>A0A6M8HHB4_9PROT</name>
<keyword evidence="11" id="KW-1185">Reference proteome</keyword>
<dbReference type="PANTHER" id="PTHR30036">
    <property type="entry name" value="D-XYLOSE-BINDING PERIPLASMIC PROTEIN"/>
    <property type="match status" value="1"/>
</dbReference>
<evidence type="ECO:0000256" key="1">
    <source>
        <dbReference type="ARBA" id="ARBA00004418"/>
    </source>
</evidence>
<evidence type="ECO:0000256" key="5">
    <source>
        <dbReference type="ARBA" id="ARBA00022729"/>
    </source>
</evidence>
<dbReference type="KEGG" id="lck:HN018_02175"/>
<dbReference type="PANTHER" id="PTHR30036:SF7">
    <property type="entry name" value="ABC TRANSPORTER PERIPLASMIC-BINDING PROTEIN YPHF"/>
    <property type="match status" value="1"/>
</dbReference>
<protein>
    <recommendedName>
        <fullName evidence="4">Autoinducer 2-binding protein LsrB</fullName>
    </recommendedName>
</protein>
<dbReference type="InterPro" id="IPR030159">
    <property type="entry name" value="LsrB"/>
</dbReference>
<dbReference type="GO" id="GO:0030288">
    <property type="term" value="C:outer membrane-bounded periplasmic space"/>
    <property type="evidence" value="ECO:0007669"/>
    <property type="project" value="TreeGrafter"/>
</dbReference>
<keyword evidence="6" id="KW-0574">Periplasm</keyword>
<dbReference type="GO" id="GO:0043190">
    <property type="term" value="C:ATP-binding cassette (ABC) transporter complex"/>
    <property type="evidence" value="ECO:0007669"/>
    <property type="project" value="InterPro"/>
</dbReference>
<dbReference type="CDD" id="cd20003">
    <property type="entry name" value="PBP1_LsrB_Quorum_Sensing"/>
    <property type="match status" value="1"/>
</dbReference>